<name>A0ABP7VW42_9BACI</name>
<dbReference type="SUPFAM" id="SSF53056">
    <property type="entry name" value="beta-carbonic anhydrase, cab"/>
    <property type="match status" value="1"/>
</dbReference>
<dbReference type="PANTHER" id="PTHR43175">
    <property type="entry name" value="CARBONIC ANHYDRASE"/>
    <property type="match status" value="1"/>
</dbReference>
<evidence type="ECO:0000256" key="4">
    <source>
        <dbReference type="ARBA" id="ARBA00022723"/>
    </source>
</evidence>
<comment type="caution">
    <text evidence="7">The sequence shown here is derived from an EMBL/GenBank/DDBJ whole genome shotgun (WGS) entry which is preliminary data.</text>
</comment>
<dbReference type="EMBL" id="BAABDL010000117">
    <property type="protein sequence ID" value="GAA4075665.1"/>
    <property type="molecule type" value="Genomic_DNA"/>
</dbReference>
<keyword evidence="8" id="KW-1185">Reference proteome</keyword>
<reference evidence="8" key="1">
    <citation type="journal article" date="2019" name="Int. J. Syst. Evol. Microbiol.">
        <title>The Global Catalogue of Microorganisms (GCM) 10K type strain sequencing project: providing services to taxonomists for standard genome sequencing and annotation.</title>
        <authorList>
            <consortium name="The Broad Institute Genomics Platform"/>
            <consortium name="The Broad Institute Genome Sequencing Center for Infectious Disease"/>
            <person name="Wu L."/>
            <person name="Ma J."/>
        </authorList>
    </citation>
    <scope>NUCLEOTIDE SEQUENCE [LARGE SCALE GENOMIC DNA]</scope>
    <source>
        <strain evidence="8">JCM 17250</strain>
    </source>
</reference>
<evidence type="ECO:0000313" key="8">
    <source>
        <dbReference type="Proteomes" id="UP001501734"/>
    </source>
</evidence>
<dbReference type="SMART" id="SM00947">
    <property type="entry name" value="Pro_CA"/>
    <property type="match status" value="1"/>
</dbReference>
<evidence type="ECO:0000256" key="2">
    <source>
        <dbReference type="ARBA" id="ARBA00006217"/>
    </source>
</evidence>
<keyword evidence="4" id="KW-0479">Metal-binding</keyword>
<gene>
    <name evidence="7" type="ORF">GCM10022410_20700</name>
</gene>
<protein>
    <recommendedName>
        <fullName evidence="3">carbonic anhydrase</fullName>
        <ecNumber evidence="3">4.2.1.1</ecNumber>
    </recommendedName>
</protein>
<evidence type="ECO:0000256" key="5">
    <source>
        <dbReference type="ARBA" id="ARBA00022833"/>
    </source>
</evidence>
<dbReference type="InterPro" id="IPR001765">
    <property type="entry name" value="Carbonic_anhydrase"/>
</dbReference>
<evidence type="ECO:0000313" key="7">
    <source>
        <dbReference type="EMBL" id="GAA4075665.1"/>
    </source>
</evidence>
<evidence type="ECO:0000256" key="3">
    <source>
        <dbReference type="ARBA" id="ARBA00012925"/>
    </source>
</evidence>
<sequence>MLLNDILEHNDQFVNNKTFQLYATDSVPNKHAVILTCMDTRLTELLPKAMNFKNGDVKILKTAGAIINHPYGSTMRSILVAIHALQADEVYVVGTTTAE</sequence>
<comment type="catalytic activity">
    <reaction evidence="6">
        <text>hydrogencarbonate + H(+) = CO2 + H2O</text>
        <dbReference type="Rhea" id="RHEA:10748"/>
        <dbReference type="ChEBI" id="CHEBI:15377"/>
        <dbReference type="ChEBI" id="CHEBI:15378"/>
        <dbReference type="ChEBI" id="CHEBI:16526"/>
        <dbReference type="ChEBI" id="CHEBI:17544"/>
        <dbReference type="EC" id="4.2.1.1"/>
    </reaction>
</comment>
<proteinExistence type="inferred from homology"/>
<comment type="cofactor">
    <cofactor evidence="1">
        <name>Zn(2+)</name>
        <dbReference type="ChEBI" id="CHEBI:29105"/>
    </cofactor>
</comment>
<evidence type="ECO:0000256" key="6">
    <source>
        <dbReference type="ARBA" id="ARBA00048348"/>
    </source>
</evidence>
<dbReference type="PANTHER" id="PTHR43175:SF3">
    <property type="entry name" value="CARBON DISULFIDE HYDROLASE"/>
    <property type="match status" value="1"/>
</dbReference>
<organism evidence="7 8">
    <name type="scientific">Amphibacillus indicireducens</name>
    <dbReference type="NCBI Taxonomy" id="1076330"/>
    <lineage>
        <taxon>Bacteria</taxon>
        <taxon>Bacillati</taxon>
        <taxon>Bacillota</taxon>
        <taxon>Bacilli</taxon>
        <taxon>Bacillales</taxon>
        <taxon>Bacillaceae</taxon>
        <taxon>Amphibacillus</taxon>
    </lineage>
</organism>
<evidence type="ECO:0000256" key="1">
    <source>
        <dbReference type="ARBA" id="ARBA00001947"/>
    </source>
</evidence>
<dbReference type="Gene3D" id="3.40.1050.10">
    <property type="entry name" value="Carbonic anhydrase"/>
    <property type="match status" value="1"/>
</dbReference>
<keyword evidence="5" id="KW-0862">Zinc</keyword>
<dbReference type="InterPro" id="IPR036874">
    <property type="entry name" value="Carbonic_anhydrase_sf"/>
</dbReference>
<accession>A0ABP7VW42</accession>
<dbReference type="Pfam" id="PF00484">
    <property type="entry name" value="Pro_CA"/>
    <property type="match status" value="1"/>
</dbReference>
<comment type="similarity">
    <text evidence="2">Belongs to the beta-class carbonic anhydrase family.</text>
</comment>
<dbReference type="EC" id="4.2.1.1" evidence="3"/>
<dbReference type="Proteomes" id="UP001501734">
    <property type="component" value="Unassembled WGS sequence"/>
</dbReference>